<dbReference type="SUPFAM" id="SSF51735">
    <property type="entry name" value="NAD(P)-binding Rossmann-fold domains"/>
    <property type="match status" value="1"/>
</dbReference>
<sequence length="162" mass="17305">ANAGGLRVVIAPLESVTADDLIETFQVNALGPLLLFQAIRPLLQKSTAAPKWISISSAIGSIGFMPNYHSHYAPAYGISKAALNWITMAAHCGNPWLVAFCVNPGLTQSEPGNRNAQLLGMEKAPITLQQAADAIISFVDKAAREATSSKFFQVVTGQEIPW</sequence>
<reference evidence="4" key="2">
    <citation type="submission" date="2023-06" db="EMBL/GenBank/DDBJ databases">
        <authorList>
            <consortium name="Lawrence Berkeley National Laboratory"/>
            <person name="Mondo S.J."/>
            <person name="Hensen N."/>
            <person name="Bonometti L."/>
            <person name="Westerberg I."/>
            <person name="Brannstrom I.O."/>
            <person name="Guillou S."/>
            <person name="Cros-Aarteil S."/>
            <person name="Calhoun S."/>
            <person name="Haridas S."/>
            <person name="Kuo A."/>
            <person name="Pangilinan J."/>
            <person name="Riley R."/>
            <person name="Labutti K."/>
            <person name="Andreopoulos B."/>
            <person name="Lipzen A."/>
            <person name="Chen C."/>
            <person name="Yanf M."/>
            <person name="Daum C."/>
            <person name="Ng V."/>
            <person name="Clum A."/>
            <person name="Steindorff A."/>
            <person name="Ohm R."/>
            <person name="Martin F."/>
            <person name="Silar P."/>
            <person name="Natvig D."/>
            <person name="Lalanne C."/>
            <person name="Gautier V."/>
            <person name="Ament-Velasquez S.L."/>
            <person name="Kruys A."/>
            <person name="Hutchinson M.I."/>
            <person name="Powell A.J."/>
            <person name="Barry K."/>
            <person name="Miller A.N."/>
            <person name="Grigoriev I.V."/>
            <person name="Debuchy R."/>
            <person name="Gladieux P."/>
            <person name="Thoren M.H."/>
            <person name="Johannesson H."/>
        </authorList>
    </citation>
    <scope>NUCLEOTIDE SEQUENCE</scope>
    <source>
        <strain evidence="4">CBS 333.67</strain>
    </source>
</reference>
<dbReference type="InterPro" id="IPR036291">
    <property type="entry name" value="NAD(P)-bd_dom_sf"/>
</dbReference>
<dbReference type="Proteomes" id="UP001273166">
    <property type="component" value="Unassembled WGS sequence"/>
</dbReference>
<keyword evidence="5" id="KW-1185">Reference proteome</keyword>
<dbReference type="EMBL" id="JAUDZG010000002">
    <property type="protein sequence ID" value="KAK3308327.1"/>
    <property type="molecule type" value="Genomic_DNA"/>
</dbReference>
<evidence type="ECO:0000256" key="1">
    <source>
        <dbReference type="ARBA" id="ARBA00006484"/>
    </source>
</evidence>
<dbReference type="GeneID" id="87883377"/>
<evidence type="ECO:0000256" key="3">
    <source>
        <dbReference type="ARBA" id="ARBA00023002"/>
    </source>
</evidence>
<dbReference type="AlphaFoldDB" id="A0AAJ0M452"/>
<dbReference type="PANTHER" id="PTHR43544">
    <property type="entry name" value="SHORT-CHAIN DEHYDROGENASE/REDUCTASE"/>
    <property type="match status" value="1"/>
</dbReference>
<dbReference type="Gene3D" id="3.40.50.720">
    <property type="entry name" value="NAD(P)-binding Rossmann-like Domain"/>
    <property type="match status" value="1"/>
</dbReference>
<name>A0AAJ0M452_9PEZI</name>
<dbReference type="RefSeq" id="XP_062724107.1">
    <property type="nucleotide sequence ID" value="XM_062864548.1"/>
</dbReference>
<protein>
    <submittedName>
        <fullName evidence="4">Uncharacterized protein</fullName>
    </submittedName>
</protein>
<dbReference type="GO" id="GO:0005737">
    <property type="term" value="C:cytoplasm"/>
    <property type="evidence" value="ECO:0007669"/>
    <property type="project" value="TreeGrafter"/>
</dbReference>
<comment type="similarity">
    <text evidence="1">Belongs to the short-chain dehydrogenases/reductases (SDR) family.</text>
</comment>
<feature type="non-terminal residue" evidence="4">
    <location>
        <position position="1"/>
    </location>
</feature>
<evidence type="ECO:0000313" key="5">
    <source>
        <dbReference type="Proteomes" id="UP001273166"/>
    </source>
</evidence>
<organism evidence="4 5">
    <name type="scientific">Chaetomium strumarium</name>
    <dbReference type="NCBI Taxonomy" id="1170767"/>
    <lineage>
        <taxon>Eukaryota</taxon>
        <taxon>Fungi</taxon>
        <taxon>Dikarya</taxon>
        <taxon>Ascomycota</taxon>
        <taxon>Pezizomycotina</taxon>
        <taxon>Sordariomycetes</taxon>
        <taxon>Sordariomycetidae</taxon>
        <taxon>Sordariales</taxon>
        <taxon>Chaetomiaceae</taxon>
        <taxon>Chaetomium</taxon>
    </lineage>
</organism>
<keyword evidence="2" id="KW-0521">NADP</keyword>
<reference evidence="4" key="1">
    <citation type="journal article" date="2023" name="Mol. Phylogenet. Evol.">
        <title>Genome-scale phylogeny and comparative genomics of the fungal order Sordariales.</title>
        <authorList>
            <person name="Hensen N."/>
            <person name="Bonometti L."/>
            <person name="Westerberg I."/>
            <person name="Brannstrom I.O."/>
            <person name="Guillou S."/>
            <person name="Cros-Aarteil S."/>
            <person name="Calhoun S."/>
            <person name="Haridas S."/>
            <person name="Kuo A."/>
            <person name="Mondo S."/>
            <person name="Pangilinan J."/>
            <person name="Riley R."/>
            <person name="LaButti K."/>
            <person name="Andreopoulos B."/>
            <person name="Lipzen A."/>
            <person name="Chen C."/>
            <person name="Yan M."/>
            <person name="Daum C."/>
            <person name="Ng V."/>
            <person name="Clum A."/>
            <person name="Steindorff A."/>
            <person name="Ohm R.A."/>
            <person name="Martin F."/>
            <person name="Silar P."/>
            <person name="Natvig D.O."/>
            <person name="Lalanne C."/>
            <person name="Gautier V."/>
            <person name="Ament-Velasquez S.L."/>
            <person name="Kruys A."/>
            <person name="Hutchinson M.I."/>
            <person name="Powell A.J."/>
            <person name="Barry K."/>
            <person name="Miller A.N."/>
            <person name="Grigoriev I.V."/>
            <person name="Debuchy R."/>
            <person name="Gladieux P."/>
            <person name="Hiltunen Thoren M."/>
            <person name="Johannesson H."/>
        </authorList>
    </citation>
    <scope>NUCLEOTIDE SEQUENCE</scope>
    <source>
        <strain evidence="4">CBS 333.67</strain>
    </source>
</reference>
<comment type="caution">
    <text evidence="4">The sequence shown here is derived from an EMBL/GenBank/DDBJ whole genome shotgun (WGS) entry which is preliminary data.</text>
</comment>
<dbReference type="GO" id="GO:0016491">
    <property type="term" value="F:oxidoreductase activity"/>
    <property type="evidence" value="ECO:0007669"/>
    <property type="project" value="UniProtKB-KW"/>
</dbReference>
<evidence type="ECO:0000256" key="2">
    <source>
        <dbReference type="ARBA" id="ARBA00022857"/>
    </source>
</evidence>
<gene>
    <name evidence="4" type="ORF">B0T15DRAFT_390570</name>
</gene>
<dbReference type="PANTHER" id="PTHR43544:SF7">
    <property type="entry name" value="NADB-LER2"/>
    <property type="match status" value="1"/>
</dbReference>
<keyword evidence="3" id="KW-0560">Oxidoreductase</keyword>
<dbReference type="InterPro" id="IPR051468">
    <property type="entry name" value="Fungal_SecMetab_SDRs"/>
</dbReference>
<evidence type="ECO:0000313" key="4">
    <source>
        <dbReference type="EMBL" id="KAK3308327.1"/>
    </source>
</evidence>
<accession>A0AAJ0M452</accession>
<dbReference type="Pfam" id="PF13561">
    <property type="entry name" value="adh_short_C2"/>
    <property type="match status" value="1"/>
</dbReference>
<dbReference type="InterPro" id="IPR002347">
    <property type="entry name" value="SDR_fam"/>
</dbReference>
<proteinExistence type="inferred from homology"/>